<proteinExistence type="predicted"/>
<comment type="caution">
    <text evidence="1">The sequence shown here is derived from an EMBL/GenBank/DDBJ whole genome shotgun (WGS) entry which is preliminary data.</text>
</comment>
<sequence length="38" mass="3947">MPRKSQASVTKFCKGAAGVLAAAQPMVSKIIELVMGNI</sequence>
<protein>
    <submittedName>
        <fullName evidence="1">Uncharacterized protein</fullName>
    </submittedName>
</protein>
<evidence type="ECO:0000313" key="1">
    <source>
        <dbReference type="EMBL" id="RKK74718.1"/>
    </source>
</evidence>
<accession>A0A420N379</accession>
<gene>
    <name evidence="1" type="ORF">BFJ69_g8285</name>
</gene>
<name>A0A420N379_FUSOX</name>
<evidence type="ECO:0000313" key="2">
    <source>
        <dbReference type="Proteomes" id="UP000285084"/>
    </source>
</evidence>
<dbReference type="Proteomes" id="UP000285084">
    <property type="component" value="Unassembled WGS sequence"/>
</dbReference>
<dbReference type="EMBL" id="MRCX01000069">
    <property type="protein sequence ID" value="RKK74718.1"/>
    <property type="molecule type" value="Genomic_DNA"/>
</dbReference>
<reference evidence="1 2" key="1">
    <citation type="journal article" date="2018" name="Sci. Rep.">
        <title>Characterisation of pathogen-specific regions and novel effector candidates in Fusarium oxysporum f. sp. cepae.</title>
        <authorList>
            <person name="Armitage A.D."/>
            <person name="Taylor A."/>
            <person name="Sobczyk M.K."/>
            <person name="Baxter L."/>
            <person name="Greenfield B.P."/>
            <person name="Bates H.J."/>
            <person name="Wilson F."/>
            <person name="Jackson A.C."/>
            <person name="Ott S."/>
            <person name="Harrison R.J."/>
            <person name="Clarkson J.P."/>
        </authorList>
    </citation>
    <scope>NUCLEOTIDE SEQUENCE [LARGE SCALE GENOMIC DNA]</scope>
    <source>
        <strain evidence="1 2">Fo_A13</strain>
    </source>
</reference>
<dbReference type="AlphaFoldDB" id="A0A420N379"/>
<organism evidence="1 2">
    <name type="scientific">Fusarium oxysporum</name>
    <name type="common">Fusarium vascular wilt</name>
    <dbReference type="NCBI Taxonomy" id="5507"/>
    <lineage>
        <taxon>Eukaryota</taxon>
        <taxon>Fungi</taxon>
        <taxon>Dikarya</taxon>
        <taxon>Ascomycota</taxon>
        <taxon>Pezizomycotina</taxon>
        <taxon>Sordariomycetes</taxon>
        <taxon>Hypocreomycetidae</taxon>
        <taxon>Hypocreales</taxon>
        <taxon>Nectriaceae</taxon>
        <taxon>Fusarium</taxon>
        <taxon>Fusarium oxysporum species complex</taxon>
    </lineage>
</organism>